<evidence type="ECO:0000259" key="5">
    <source>
        <dbReference type="PROSITE" id="PS51078"/>
    </source>
</evidence>
<dbReference type="Pfam" id="PF01614">
    <property type="entry name" value="IclR_C"/>
    <property type="match status" value="1"/>
</dbReference>
<dbReference type="InterPro" id="IPR050707">
    <property type="entry name" value="HTH_MetabolicPath_Reg"/>
</dbReference>
<accession>A0A2S9JM11</accession>
<keyword evidence="3" id="KW-0804">Transcription</keyword>
<dbReference type="InterPro" id="IPR005471">
    <property type="entry name" value="Tscrpt_reg_IclR_N"/>
</dbReference>
<dbReference type="SMART" id="SM00346">
    <property type="entry name" value="HTH_ICLR"/>
    <property type="match status" value="1"/>
</dbReference>
<dbReference type="InterPro" id="IPR029016">
    <property type="entry name" value="GAF-like_dom_sf"/>
</dbReference>
<dbReference type="InterPro" id="IPR036388">
    <property type="entry name" value="WH-like_DNA-bd_sf"/>
</dbReference>
<name>A0A2S9JM11_9SPHI</name>
<dbReference type="PROSITE" id="PS51077">
    <property type="entry name" value="HTH_ICLR"/>
    <property type="match status" value="1"/>
</dbReference>
<feature type="domain" description="HTH iclR-type" evidence="4">
    <location>
        <begin position="15"/>
        <end position="77"/>
    </location>
</feature>
<dbReference type="AlphaFoldDB" id="A0A2S9JM11"/>
<dbReference type="SUPFAM" id="SSF55781">
    <property type="entry name" value="GAF domain-like"/>
    <property type="match status" value="1"/>
</dbReference>
<dbReference type="Proteomes" id="UP000238642">
    <property type="component" value="Unassembled WGS sequence"/>
</dbReference>
<comment type="caution">
    <text evidence="6">The sequence shown here is derived from an EMBL/GenBank/DDBJ whole genome shotgun (WGS) entry which is preliminary data.</text>
</comment>
<dbReference type="PANTHER" id="PTHR30136">
    <property type="entry name" value="HELIX-TURN-HELIX TRANSCRIPTIONAL REGULATOR, ICLR FAMILY"/>
    <property type="match status" value="1"/>
</dbReference>
<evidence type="ECO:0000259" key="4">
    <source>
        <dbReference type="PROSITE" id="PS51077"/>
    </source>
</evidence>
<dbReference type="InterPro" id="IPR036390">
    <property type="entry name" value="WH_DNA-bd_sf"/>
</dbReference>
<keyword evidence="1" id="KW-0805">Transcription regulation</keyword>
<dbReference type="EMBL" id="PVBS01000002">
    <property type="protein sequence ID" value="PRD54187.1"/>
    <property type="molecule type" value="Genomic_DNA"/>
</dbReference>
<dbReference type="GO" id="GO:0003677">
    <property type="term" value="F:DNA binding"/>
    <property type="evidence" value="ECO:0007669"/>
    <property type="project" value="UniProtKB-KW"/>
</dbReference>
<dbReference type="OrthoDB" id="9791752at2"/>
<evidence type="ECO:0000313" key="6">
    <source>
        <dbReference type="EMBL" id="PRD54187.1"/>
    </source>
</evidence>
<dbReference type="PROSITE" id="PS51078">
    <property type="entry name" value="ICLR_ED"/>
    <property type="match status" value="1"/>
</dbReference>
<keyword evidence="7" id="KW-1185">Reference proteome</keyword>
<evidence type="ECO:0000256" key="1">
    <source>
        <dbReference type="ARBA" id="ARBA00023015"/>
    </source>
</evidence>
<evidence type="ECO:0000313" key="7">
    <source>
        <dbReference type="Proteomes" id="UP000238642"/>
    </source>
</evidence>
<dbReference type="GO" id="GO:0003700">
    <property type="term" value="F:DNA-binding transcription factor activity"/>
    <property type="evidence" value="ECO:0007669"/>
    <property type="project" value="TreeGrafter"/>
</dbReference>
<keyword evidence="2" id="KW-0238">DNA-binding</keyword>
<dbReference type="GO" id="GO:0045892">
    <property type="term" value="P:negative regulation of DNA-templated transcription"/>
    <property type="evidence" value="ECO:0007669"/>
    <property type="project" value="TreeGrafter"/>
</dbReference>
<protein>
    <submittedName>
        <fullName evidence="6">IclR family transcriptional regulator</fullName>
    </submittedName>
</protein>
<evidence type="ECO:0000256" key="3">
    <source>
        <dbReference type="ARBA" id="ARBA00023163"/>
    </source>
</evidence>
<proteinExistence type="predicted"/>
<sequence>MQQIMSSNNVDKYKAPALEKGLAIIEYLALQPAAQSQSEIAIGLDKSPNEIYRMLASLESRGYIQRDTISSKYSLTLKLYYLSHRHSLVERLRSAALQPMRQASAVIQQPCHLSVLFNDKVLVVAYSKSPRPIAVMIEEGNLYNVLSTASGKTLLSFLDDSSRDQLLQQDSNYQKLSKAQKRDFQKELIHIRKQGYTAMPSSYAQGIVDFSVPIGHTSSDITACLTVSKLLTLADENEPSHDDIIQALHTCKKEIESNLGLVSLP</sequence>
<evidence type="ECO:0000256" key="2">
    <source>
        <dbReference type="ARBA" id="ARBA00023125"/>
    </source>
</evidence>
<dbReference type="Gene3D" id="1.10.10.10">
    <property type="entry name" value="Winged helix-like DNA-binding domain superfamily/Winged helix DNA-binding domain"/>
    <property type="match status" value="1"/>
</dbReference>
<dbReference type="InterPro" id="IPR014757">
    <property type="entry name" value="Tscrpt_reg_IclR_C"/>
</dbReference>
<dbReference type="PANTHER" id="PTHR30136:SF7">
    <property type="entry name" value="HTH-TYPE TRANSCRIPTIONAL REGULATOR KDGR-RELATED"/>
    <property type="match status" value="1"/>
</dbReference>
<gene>
    <name evidence="6" type="ORF">C5749_11930</name>
</gene>
<organism evidence="6 7">
    <name type="scientific">Sphingobacterium gobiense</name>
    <dbReference type="NCBI Taxonomy" id="1382456"/>
    <lineage>
        <taxon>Bacteria</taxon>
        <taxon>Pseudomonadati</taxon>
        <taxon>Bacteroidota</taxon>
        <taxon>Sphingobacteriia</taxon>
        <taxon>Sphingobacteriales</taxon>
        <taxon>Sphingobacteriaceae</taxon>
        <taxon>Sphingobacterium</taxon>
    </lineage>
</organism>
<reference evidence="6 7" key="1">
    <citation type="submission" date="2018-02" db="EMBL/GenBank/DDBJ databases">
        <title>The draft genome of Sphingobacterium gobiense H7.</title>
        <authorList>
            <person name="Li L."/>
            <person name="Liu L."/>
            <person name="Zhang X."/>
            <person name="Wang T."/>
            <person name="Liang L."/>
        </authorList>
    </citation>
    <scope>NUCLEOTIDE SEQUENCE [LARGE SCALE GENOMIC DNA]</scope>
    <source>
        <strain evidence="6 7">ACCC 05757</strain>
    </source>
</reference>
<feature type="domain" description="IclR-ED" evidence="5">
    <location>
        <begin position="78"/>
        <end position="261"/>
    </location>
</feature>
<dbReference type="Gene3D" id="3.30.450.40">
    <property type="match status" value="1"/>
</dbReference>
<dbReference type="SUPFAM" id="SSF46785">
    <property type="entry name" value="Winged helix' DNA-binding domain"/>
    <property type="match status" value="1"/>
</dbReference>
<dbReference type="Pfam" id="PF09339">
    <property type="entry name" value="HTH_IclR"/>
    <property type="match status" value="1"/>
</dbReference>